<evidence type="ECO:0000256" key="1">
    <source>
        <dbReference type="SAM" id="Phobius"/>
    </source>
</evidence>
<name>A0A7S0ZIH4_9RHOD</name>
<evidence type="ECO:0000313" key="2">
    <source>
        <dbReference type="EMBL" id="CAD8822890.1"/>
    </source>
</evidence>
<reference evidence="2" key="1">
    <citation type="submission" date="2021-01" db="EMBL/GenBank/DDBJ databases">
        <authorList>
            <person name="Corre E."/>
            <person name="Pelletier E."/>
            <person name="Niang G."/>
            <person name="Scheremetjew M."/>
            <person name="Finn R."/>
            <person name="Kale V."/>
            <person name="Holt S."/>
            <person name="Cochrane G."/>
            <person name="Meng A."/>
            <person name="Brown T."/>
            <person name="Cohen L."/>
        </authorList>
    </citation>
    <scope>NUCLEOTIDE SEQUENCE</scope>
    <source>
        <strain evidence="2">CCMP3278</strain>
    </source>
</reference>
<protein>
    <submittedName>
        <fullName evidence="2">Uncharacterized protein</fullName>
    </submittedName>
</protein>
<proteinExistence type="predicted"/>
<sequence length="129" mass="14844">MSKSLSRLQKWSEKLRVFQKNWLVEPEVYPILGALSLGLGLGCYFGINKLFFDPSVVYKRQLRVEGLEAQLEARKNLIGHKTGLAKHAQHWPAIVGFSRQETNPVRKSWSPGYLEYQRKQIEACEKTTP</sequence>
<keyword evidence="1" id="KW-1133">Transmembrane helix</keyword>
<feature type="transmembrane region" description="Helical" evidence="1">
    <location>
        <begin position="28"/>
        <end position="52"/>
    </location>
</feature>
<dbReference type="InterPro" id="IPR010530">
    <property type="entry name" value="B12D"/>
</dbReference>
<dbReference type="Pfam" id="PF06522">
    <property type="entry name" value="B12D"/>
    <property type="match status" value="1"/>
</dbReference>
<accession>A0A7S0ZIH4</accession>
<keyword evidence="1" id="KW-0472">Membrane</keyword>
<dbReference type="AlphaFoldDB" id="A0A7S0ZIH4"/>
<dbReference type="EMBL" id="HBFP01010143">
    <property type="protein sequence ID" value="CAD8822890.1"/>
    <property type="molecule type" value="Transcribed_RNA"/>
</dbReference>
<organism evidence="2">
    <name type="scientific">Timspurckia oligopyrenoides</name>
    <dbReference type="NCBI Taxonomy" id="708627"/>
    <lineage>
        <taxon>Eukaryota</taxon>
        <taxon>Rhodophyta</taxon>
        <taxon>Bangiophyceae</taxon>
        <taxon>Porphyridiales</taxon>
        <taxon>Porphyridiaceae</taxon>
        <taxon>Timspurckia</taxon>
    </lineage>
</organism>
<keyword evidence="1" id="KW-0812">Transmembrane</keyword>
<gene>
    <name evidence="2" type="ORF">TOLI1172_LOCUS7286</name>
</gene>